<feature type="domain" description="DUF3835" evidence="13">
    <location>
        <begin position="809"/>
        <end position="884"/>
    </location>
</feature>
<evidence type="ECO:0000256" key="1">
    <source>
        <dbReference type="ARBA" id="ARBA00004477"/>
    </source>
</evidence>
<dbReference type="PANTHER" id="PTHR10778:SF10">
    <property type="entry name" value="SOLUTE CARRIER FAMILY 35 MEMBER B1"/>
    <property type="match status" value="1"/>
</dbReference>
<feature type="transmembrane region" description="Helical" evidence="12">
    <location>
        <begin position="265"/>
        <end position="287"/>
    </location>
</feature>
<evidence type="ECO:0000256" key="2">
    <source>
        <dbReference type="ARBA" id="ARBA00010694"/>
    </source>
</evidence>
<keyword evidence="15" id="KW-1185">Reference proteome</keyword>
<comment type="caution">
    <text evidence="14">The sequence shown here is derived from an EMBL/GenBank/DDBJ whole genome shotgun (WGS) entry which is preliminary data.</text>
</comment>
<dbReference type="InterPro" id="IPR039553">
    <property type="entry name" value="Prefoldin-like"/>
</dbReference>
<keyword evidence="5 12" id="KW-0812">Transmembrane</keyword>
<reference evidence="14 15" key="1">
    <citation type="journal article" date="2012" name="Eukaryot. Cell">
        <title>Genome sequence of the fungus Glarea lozoyensis: the first genome sequence of a species from the Helotiaceae family.</title>
        <authorList>
            <person name="Youssar L."/>
            <person name="Gruening B.A."/>
            <person name="Erxleben A."/>
            <person name="Guenther S."/>
            <person name="Huettel W."/>
        </authorList>
    </citation>
    <scope>NUCLEOTIDE SEQUENCE [LARGE SCALE GENOMIC DNA]</scope>
    <source>
        <strain evidence="15">ATCC 74030 / MF5533</strain>
    </source>
</reference>
<feature type="region of interest" description="Disordered" evidence="11">
    <location>
        <begin position="1"/>
        <end position="41"/>
    </location>
</feature>
<keyword evidence="3" id="KW-0813">Transport</keyword>
<feature type="region of interest" description="Disordered" evidence="11">
    <location>
        <begin position="612"/>
        <end position="645"/>
    </location>
</feature>
<feature type="transmembrane region" description="Helical" evidence="12">
    <location>
        <begin position="171"/>
        <end position="192"/>
    </location>
</feature>
<dbReference type="InterPro" id="IPR037185">
    <property type="entry name" value="EmrE-like"/>
</dbReference>
<dbReference type="GO" id="GO:0005460">
    <property type="term" value="F:UDP-glucose transmembrane transporter activity"/>
    <property type="evidence" value="ECO:0007669"/>
    <property type="project" value="TreeGrafter"/>
</dbReference>
<evidence type="ECO:0000256" key="4">
    <source>
        <dbReference type="ARBA" id="ARBA00022597"/>
    </source>
</evidence>
<keyword evidence="8 12" id="KW-0472">Membrane</keyword>
<feature type="region of interest" description="Disordered" evidence="11">
    <location>
        <begin position="540"/>
        <end position="559"/>
    </location>
</feature>
<feature type="transmembrane region" description="Helical" evidence="12">
    <location>
        <begin position="64"/>
        <end position="85"/>
    </location>
</feature>
<dbReference type="GO" id="GO:0005789">
    <property type="term" value="C:endoplasmic reticulum membrane"/>
    <property type="evidence" value="ECO:0007669"/>
    <property type="project" value="UniProtKB-SubCell"/>
</dbReference>
<dbReference type="SUPFAM" id="SSF46579">
    <property type="entry name" value="Prefoldin"/>
    <property type="match status" value="1"/>
</dbReference>
<dbReference type="InterPro" id="IPR024325">
    <property type="entry name" value="DUF3835"/>
</dbReference>
<evidence type="ECO:0000256" key="3">
    <source>
        <dbReference type="ARBA" id="ARBA00022448"/>
    </source>
</evidence>
<organism evidence="14 15">
    <name type="scientific">Glarea lozoyensis (strain ATCC 74030 / MF5533)</name>
    <dbReference type="NCBI Taxonomy" id="1104152"/>
    <lineage>
        <taxon>Eukaryota</taxon>
        <taxon>Fungi</taxon>
        <taxon>Dikarya</taxon>
        <taxon>Ascomycota</taxon>
        <taxon>Pezizomycotina</taxon>
        <taxon>Leotiomycetes</taxon>
        <taxon>Helotiales</taxon>
        <taxon>Helotiaceae</taxon>
        <taxon>Glarea</taxon>
    </lineage>
</organism>
<comment type="similarity">
    <text evidence="2">Belongs to the nucleotide-sugar transporter family. SLC35B subfamily.</text>
</comment>
<dbReference type="Pfam" id="PF12927">
    <property type="entry name" value="DUF3835"/>
    <property type="match status" value="1"/>
</dbReference>
<evidence type="ECO:0000256" key="7">
    <source>
        <dbReference type="ARBA" id="ARBA00022989"/>
    </source>
</evidence>
<comment type="subcellular location">
    <subcellularLocation>
        <location evidence="1">Endoplasmic reticulum membrane</location>
        <topology evidence="1">Multi-pass membrane protein</topology>
    </subcellularLocation>
</comment>
<evidence type="ECO:0000256" key="9">
    <source>
        <dbReference type="ARBA" id="ARBA00041103"/>
    </source>
</evidence>
<keyword evidence="6" id="KW-0256">Endoplasmic reticulum</keyword>
<feature type="region of interest" description="Disordered" evidence="11">
    <location>
        <begin position="671"/>
        <end position="735"/>
    </location>
</feature>
<evidence type="ECO:0000256" key="12">
    <source>
        <dbReference type="SAM" id="Phobius"/>
    </source>
</evidence>
<evidence type="ECO:0000259" key="13">
    <source>
        <dbReference type="Pfam" id="PF12927"/>
    </source>
</evidence>
<keyword evidence="4" id="KW-0762">Sugar transport</keyword>
<accession>H0EZG8</accession>
<sequence>MGRTKQSTPLRREPSSEYVQGEVRGTPSKGARNIGNGRSNGDLINGTANGDVLKPAVSAQKEAGLVQLIFAAGGIYGSFLTWALLQERLTTTPYGNANAPELFKFPVFLNTVQSLFAALTGYMYLRFDTKAGTSPAPVFPNSRIFVPLLLVAITSSLASPFGYASLAHIDYITFILAKSCKLLPVMFLHVTIFQKRYPLYKYLVVLAVTSGVAVFTLHAGSGKKKASKADLNPDRVWYDVLGFAACGAIGQVFIFYTLSTFSSLLLVTITVTRKMLTMILSVMWFGHRLVGKQWMGVGLVFGGVITEGVITKMEKAAKEKARLEKETKKELQLLEDNVEKLRKSLRHWQMWEAEYEGLKEEILSAEPTTDEELLQIGNNYGGELVTRKEINEILGTASKRSPAQVVNVLDRRMDYVQQNVSTVQKQLDAAEHKLAAATVISHPDVRNEEGLPLTDIVEELDDDGNIISSHTNTPGSSKPQLLEVLKKARLENLPEGPSDQIASTSLNSKIPASDVKNVPEGGNEDVQSRVATPKVAKKAVKFAEDTKPGPSLEKSQTEKRVEQIMSLARRSQEMPSDPPIIPTNESPEDATLRQSMLNYGLSEVGSVVAELEIEEGSDWSGDEFDDDEASASDDEDTYGRSTGRVVDEELRERMRELEARLGVRMMENIGKKADDIDITSEGIGRVSINGTERGPGKETSEEDGGDAKKSVRFSKDIDISPPPQPAISLPSTKQAPISDIVERTAPVQEVTIAPTKRTSRFKQSRASPVASDVAAVSQPKMELPSMSKFNLPTEQNIQTVPTGPEGTTLASTVVERDIPVDAFPAEPDELDPNLLHQEVATQYHKARNRLIHRQGGFLKEEESEIVPFTEEEGGPKKLSRFKAALAFSI</sequence>
<dbReference type="Pfam" id="PF08449">
    <property type="entry name" value="UAA"/>
    <property type="match status" value="2"/>
</dbReference>
<feature type="compositionally biased region" description="Basic and acidic residues" evidence="11">
    <location>
        <begin position="694"/>
        <end position="718"/>
    </location>
</feature>
<feature type="region of interest" description="Disordered" evidence="11">
    <location>
        <begin position="511"/>
        <end position="532"/>
    </location>
</feature>
<dbReference type="AlphaFoldDB" id="H0EZG8"/>
<dbReference type="InterPro" id="IPR013657">
    <property type="entry name" value="SCL35B1-4/HUT1"/>
</dbReference>
<evidence type="ECO:0000256" key="10">
    <source>
        <dbReference type="SAM" id="Coils"/>
    </source>
</evidence>
<evidence type="ECO:0000256" key="8">
    <source>
        <dbReference type="ARBA" id="ARBA00023136"/>
    </source>
</evidence>
<keyword evidence="10" id="KW-0175">Coiled coil</keyword>
<evidence type="ECO:0000256" key="5">
    <source>
        <dbReference type="ARBA" id="ARBA00022692"/>
    </source>
</evidence>
<dbReference type="Proteomes" id="UP000005446">
    <property type="component" value="Unassembled WGS sequence"/>
</dbReference>
<evidence type="ECO:0000256" key="11">
    <source>
        <dbReference type="SAM" id="MobiDB-lite"/>
    </source>
</evidence>
<feature type="transmembrane region" description="Helical" evidence="12">
    <location>
        <begin position="199"/>
        <end position="220"/>
    </location>
</feature>
<dbReference type="OrthoDB" id="21413at2759"/>
<feature type="transmembrane region" description="Helical" evidence="12">
    <location>
        <begin position="240"/>
        <end position="258"/>
    </location>
</feature>
<dbReference type="GO" id="GO:0000139">
    <property type="term" value="C:Golgi membrane"/>
    <property type="evidence" value="ECO:0007669"/>
    <property type="project" value="TreeGrafter"/>
</dbReference>
<feature type="compositionally biased region" description="Acidic residues" evidence="11">
    <location>
        <begin position="612"/>
        <end position="636"/>
    </location>
</feature>
<dbReference type="InParanoid" id="H0EZG8"/>
<evidence type="ECO:0000313" key="14">
    <source>
        <dbReference type="EMBL" id="EHK96078.1"/>
    </source>
</evidence>
<dbReference type="EMBL" id="AGUE01000283">
    <property type="protein sequence ID" value="EHK96078.1"/>
    <property type="molecule type" value="Genomic_DNA"/>
</dbReference>
<gene>
    <name evidence="14" type="ORF">M7I_8236</name>
</gene>
<feature type="transmembrane region" description="Helical" evidence="12">
    <location>
        <begin position="145"/>
        <end position="165"/>
    </location>
</feature>
<protein>
    <recommendedName>
        <fullName evidence="9">UDP-galactose transporter homolog 1</fullName>
    </recommendedName>
</protein>
<dbReference type="Pfam" id="PF13758">
    <property type="entry name" value="Prefoldin_3"/>
    <property type="match status" value="1"/>
</dbReference>
<dbReference type="GO" id="GO:0005459">
    <property type="term" value="F:UDP-galactose transmembrane transporter activity"/>
    <property type="evidence" value="ECO:0007669"/>
    <property type="project" value="TreeGrafter"/>
</dbReference>
<keyword evidence="7 12" id="KW-1133">Transmembrane helix</keyword>
<proteinExistence type="inferred from homology"/>
<name>H0EZG8_GLAL7</name>
<dbReference type="HOGENOM" id="CLU_324660_0_0_1"/>
<feature type="transmembrane region" description="Helical" evidence="12">
    <location>
        <begin position="105"/>
        <end position="125"/>
    </location>
</feature>
<dbReference type="SUPFAM" id="SSF103481">
    <property type="entry name" value="Multidrug resistance efflux transporter EmrE"/>
    <property type="match status" value="1"/>
</dbReference>
<evidence type="ECO:0000256" key="6">
    <source>
        <dbReference type="ARBA" id="ARBA00022824"/>
    </source>
</evidence>
<dbReference type="PANTHER" id="PTHR10778">
    <property type="entry name" value="SOLUTE CARRIER FAMILY 35 MEMBER B"/>
    <property type="match status" value="1"/>
</dbReference>
<feature type="coiled-coil region" evidence="10">
    <location>
        <begin position="306"/>
        <end position="344"/>
    </location>
</feature>
<evidence type="ECO:0000313" key="15">
    <source>
        <dbReference type="Proteomes" id="UP000005446"/>
    </source>
</evidence>